<name>A0A8W8N4X1_MAGGI</name>
<evidence type="ECO:0000313" key="2">
    <source>
        <dbReference type="Proteomes" id="UP000005408"/>
    </source>
</evidence>
<reference evidence="1" key="1">
    <citation type="submission" date="2022-08" db="UniProtKB">
        <authorList>
            <consortium name="EnsemblMetazoa"/>
        </authorList>
    </citation>
    <scope>IDENTIFICATION</scope>
    <source>
        <strain evidence="1">05x7-T-G4-1.051#20</strain>
    </source>
</reference>
<protein>
    <submittedName>
        <fullName evidence="1">Uncharacterized protein</fullName>
    </submittedName>
</protein>
<dbReference type="AlphaFoldDB" id="A0A8W8N4X1"/>
<proteinExistence type="predicted"/>
<evidence type="ECO:0000313" key="1">
    <source>
        <dbReference type="EnsemblMetazoa" id="G3919.1:cds"/>
    </source>
</evidence>
<accession>A0A8W8N4X1</accession>
<dbReference type="EnsemblMetazoa" id="G3919.1">
    <property type="protein sequence ID" value="G3919.1:cds"/>
    <property type="gene ID" value="G3919"/>
</dbReference>
<keyword evidence="2" id="KW-1185">Reference proteome</keyword>
<sequence>MSPTSKVASKGDITSWRQPLWDASTEQVLVHRRARFPDTFGEMPSIHVMHWLDLVQPILEEGVCSPTREDSSVAGWNGVSPTPEYKGLLYMPSHCTSIACGDSCPLMMLTAKSRRKDSRYTWQEDYVVSQMQLKNLKLEVALHHQSDSNIPLSCEKEIESSVEKKKSVKLNFDDPSFIEALSSADKKKETKIIQSIKQILGERKYLLRLIKKYAKGQSIAIRLNRQLTQATKELEKKIREYNILSKGQKVSTADVSELCDVDDSKNVASEAEKIKS</sequence>
<organism evidence="1 2">
    <name type="scientific">Magallana gigas</name>
    <name type="common">Pacific oyster</name>
    <name type="synonym">Crassostrea gigas</name>
    <dbReference type="NCBI Taxonomy" id="29159"/>
    <lineage>
        <taxon>Eukaryota</taxon>
        <taxon>Metazoa</taxon>
        <taxon>Spiralia</taxon>
        <taxon>Lophotrochozoa</taxon>
        <taxon>Mollusca</taxon>
        <taxon>Bivalvia</taxon>
        <taxon>Autobranchia</taxon>
        <taxon>Pteriomorphia</taxon>
        <taxon>Ostreida</taxon>
        <taxon>Ostreoidea</taxon>
        <taxon>Ostreidae</taxon>
        <taxon>Magallana</taxon>
    </lineage>
</organism>
<dbReference type="Proteomes" id="UP000005408">
    <property type="component" value="Unassembled WGS sequence"/>
</dbReference>